<dbReference type="Pfam" id="PF00378">
    <property type="entry name" value="ECH_1"/>
    <property type="match status" value="1"/>
</dbReference>
<dbReference type="GO" id="GO:0004300">
    <property type="term" value="F:enoyl-CoA hydratase activity"/>
    <property type="evidence" value="ECO:0007669"/>
    <property type="project" value="UniProtKB-EC"/>
</dbReference>
<dbReference type="GO" id="GO:0006635">
    <property type="term" value="P:fatty acid beta-oxidation"/>
    <property type="evidence" value="ECO:0007669"/>
    <property type="project" value="TreeGrafter"/>
</dbReference>
<dbReference type="Gene3D" id="3.90.226.10">
    <property type="entry name" value="2-enoyl-CoA Hydratase, Chain A, domain 1"/>
    <property type="match status" value="1"/>
</dbReference>
<dbReference type="PANTHER" id="PTHR11941">
    <property type="entry name" value="ENOYL-COA HYDRATASE-RELATED"/>
    <property type="match status" value="1"/>
</dbReference>
<dbReference type="PaxDb" id="768679-TTX_1488"/>
<dbReference type="STRING" id="768679.TTX_1488"/>
<reference evidence="1 2" key="1">
    <citation type="journal article" date="2011" name="PLoS ONE">
        <title>The complete genome sequence of Thermoproteus tenax: a physiologically versatile member of the Crenarchaeota.</title>
        <authorList>
            <person name="Siebers B."/>
            <person name="Zaparty M."/>
            <person name="Raddatz G."/>
            <person name="Tjaden B."/>
            <person name="Albers S.V."/>
            <person name="Bell S.D."/>
            <person name="Blombach F."/>
            <person name="Kletzin A."/>
            <person name="Kyrpides N."/>
            <person name="Lanz C."/>
            <person name="Plagens A."/>
            <person name="Rampp M."/>
            <person name="Rosinus A."/>
            <person name="von Jan M."/>
            <person name="Makarova K.S."/>
            <person name="Klenk H.P."/>
            <person name="Schuster S.C."/>
            <person name="Hensel R."/>
        </authorList>
    </citation>
    <scope>NUCLEOTIDE SEQUENCE [LARGE SCALE GENOMIC DNA]</scope>
    <source>
        <strain evidence="2">ATCC 35583 / DSM 2078 / JCM 9277 / NBRC 100435 / Kra 1</strain>
    </source>
</reference>
<evidence type="ECO:0000313" key="2">
    <source>
        <dbReference type="Proteomes" id="UP000002654"/>
    </source>
</evidence>
<sequence>MLLVYLNSIANRNAFTLEVINKLSSIRCEGLDLVVFSNRGDVFSSGLDLGVFLRGSVAAREYLASLHRLVEHVLDCTATTVAYLSGDAYGFGVEFTYFVDYVVAAAPGLKLSLQGIKLGVFPPYTIMLAELLGYNVVRSLLARPITAEEAKAMGLIHHIGTLDDAIRKIFIVPRHTFRIVKYNRHMIRKHLKEEVLYQLAALADDEDTKSLISRFLRKS</sequence>
<accession>G4RKM3</accession>
<dbReference type="EMBL" id="FN869859">
    <property type="protein sequence ID" value="CCC82118.1"/>
    <property type="molecule type" value="Genomic_DNA"/>
</dbReference>
<dbReference type="PANTHER" id="PTHR11941:SF54">
    <property type="entry name" value="ENOYL-COA HYDRATASE, MITOCHONDRIAL"/>
    <property type="match status" value="1"/>
</dbReference>
<dbReference type="CDD" id="cd06558">
    <property type="entry name" value="crotonase-like"/>
    <property type="match status" value="1"/>
</dbReference>
<name>G4RKM3_THETK</name>
<dbReference type="InterPro" id="IPR029045">
    <property type="entry name" value="ClpP/crotonase-like_dom_sf"/>
</dbReference>
<organism evidence="1 2">
    <name type="scientific">Thermoproteus tenax (strain ATCC 35583 / DSM 2078 / JCM 9277 / NBRC 100435 / Kra 1)</name>
    <dbReference type="NCBI Taxonomy" id="768679"/>
    <lineage>
        <taxon>Archaea</taxon>
        <taxon>Thermoproteota</taxon>
        <taxon>Thermoprotei</taxon>
        <taxon>Thermoproteales</taxon>
        <taxon>Thermoproteaceae</taxon>
        <taxon>Thermoproteus</taxon>
    </lineage>
</organism>
<dbReference type="eggNOG" id="arCOG00242">
    <property type="taxonomic scope" value="Archaea"/>
</dbReference>
<dbReference type="EC" id="4.2.1.17" evidence="1"/>
<dbReference type="KEGG" id="ttn:TTX_1488"/>
<evidence type="ECO:0000313" key="1">
    <source>
        <dbReference type="EMBL" id="CCC82118.1"/>
    </source>
</evidence>
<proteinExistence type="predicted"/>
<keyword evidence="1" id="KW-0456">Lyase</keyword>
<dbReference type="PATRIC" id="fig|768679.9.peg.1509"/>
<dbReference type="AlphaFoldDB" id="G4RKM3"/>
<dbReference type="HOGENOM" id="CLU_1187820_0_0_2"/>
<keyword evidence="2" id="KW-1185">Reference proteome</keyword>
<gene>
    <name evidence="1" type="ordered locus">TTX_1488</name>
</gene>
<dbReference type="SUPFAM" id="SSF52096">
    <property type="entry name" value="ClpP/crotonase"/>
    <property type="match status" value="1"/>
</dbReference>
<protein>
    <submittedName>
        <fullName evidence="1">Enoyl-CoA hydratase</fullName>
        <ecNumber evidence="1">4.2.1.17</ecNumber>
    </submittedName>
</protein>
<dbReference type="Proteomes" id="UP000002654">
    <property type="component" value="Chromosome"/>
</dbReference>
<dbReference type="InterPro" id="IPR001753">
    <property type="entry name" value="Enoyl-CoA_hydra/iso"/>
</dbReference>